<dbReference type="Gene3D" id="3.40.50.300">
    <property type="entry name" value="P-loop containing nucleotide triphosphate hydrolases"/>
    <property type="match status" value="1"/>
</dbReference>
<evidence type="ECO:0000313" key="2">
    <source>
        <dbReference type="Proteomes" id="UP000248857"/>
    </source>
</evidence>
<organism evidence="1 2">
    <name type="scientific">Acaryochloris thomasi RCC1774</name>
    <dbReference type="NCBI Taxonomy" id="1764569"/>
    <lineage>
        <taxon>Bacteria</taxon>
        <taxon>Bacillati</taxon>
        <taxon>Cyanobacteriota</taxon>
        <taxon>Cyanophyceae</taxon>
        <taxon>Acaryochloridales</taxon>
        <taxon>Acaryochloridaceae</taxon>
        <taxon>Acaryochloris</taxon>
        <taxon>Acaryochloris thomasi</taxon>
    </lineage>
</organism>
<gene>
    <name evidence="1" type="ORF">C1752_02131</name>
</gene>
<dbReference type="SUPFAM" id="SSF52540">
    <property type="entry name" value="P-loop containing nucleoside triphosphate hydrolases"/>
    <property type="match status" value="1"/>
</dbReference>
<reference evidence="1 2" key="1">
    <citation type="journal article" date="2018" name="Sci. Rep.">
        <title>A novel species of the marine cyanobacterium Acaryochloris with a unique pigment content and lifestyle.</title>
        <authorList>
            <person name="Partensky F."/>
            <person name="Six C."/>
            <person name="Ratin M."/>
            <person name="Garczarek L."/>
            <person name="Vaulot D."/>
            <person name="Probert I."/>
            <person name="Calteau A."/>
            <person name="Gourvil P."/>
            <person name="Marie D."/>
            <person name="Grebert T."/>
            <person name="Bouchier C."/>
            <person name="Le Panse S."/>
            <person name="Gachenot M."/>
            <person name="Rodriguez F."/>
            <person name="Garrido J.L."/>
        </authorList>
    </citation>
    <scope>NUCLEOTIDE SEQUENCE [LARGE SCALE GENOMIC DNA]</scope>
    <source>
        <strain evidence="1 2">RCC1774</strain>
    </source>
</reference>
<sequence>MQASRNLGLFPLLAPQEIEDFRVQYGRRTLARLKQEVQASEANGKVIFTGHRGCGKSTLLYELNILMQKQQHFVALFSIADMVEMSDVNHINILYAIALTLLSKASKSGVSIPEPTKEQLLNWFITTKSETYTDQFKQEVGAGGDLLSFLSAKLKKEDTFREEIKITFERRVSELTNMIDRIAAAIQVATKKEVLVIIDDLDKLDLSVVEAIYRDNINALFSPNIRIVFTIPISVVREPRLLATLQSFCQIVLLSVTKFYPQDQAHLPNGKAIAENVEILQKILAKRIPQDLIDPNVMQQLVLLSGGVLRELIRLGQECCRECMLELELEPDQPDLVINTDILDSAVKTLRNQFARSLGSELYDLLVKIYAGFTPPDARSPEFLELLHGLYVLEYENDDLWYDLHPFVTDLLQRKKLLTP</sequence>
<dbReference type="RefSeq" id="WP_233501513.1">
    <property type="nucleotide sequence ID" value="NZ_CAWNWM010000005.1"/>
</dbReference>
<evidence type="ECO:0000313" key="1">
    <source>
        <dbReference type="EMBL" id="PZD73462.1"/>
    </source>
</evidence>
<keyword evidence="2" id="KW-1185">Reference proteome</keyword>
<name>A0A2W1JRY2_9CYAN</name>
<dbReference type="AlphaFoldDB" id="A0A2W1JRY2"/>
<comment type="caution">
    <text evidence="1">The sequence shown here is derived from an EMBL/GenBank/DDBJ whole genome shotgun (WGS) entry which is preliminary data.</text>
</comment>
<dbReference type="Proteomes" id="UP000248857">
    <property type="component" value="Unassembled WGS sequence"/>
</dbReference>
<dbReference type="EMBL" id="PQWO01000005">
    <property type="protein sequence ID" value="PZD73462.1"/>
    <property type="molecule type" value="Genomic_DNA"/>
</dbReference>
<proteinExistence type="predicted"/>
<dbReference type="InterPro" id="IPR027417">
    <property type="entry name" value="P-loop_NTPase"/>
</dbReference>
<evidence type="ECO:0008006" key="3">
    <source>
        <dbReference type="Google" id="ProtNLM"/>
    </source>
</evidence>
<accession>A0A2W1JRY2</accession>
<protein>
    <recommendedName>
        <fullName evidence="3">Orc1-like AAA ATPase domain-containing protein</fullName>
    </recommendedName>
</protein>